<organism evidence="12 13">
    <name type="scientific">Methyloceanibacter methanicus</name>
    <dbReference type="NCBI Taxonomy" id="1774968"/>
    <lineage>
        <taxon>Bacteria</taxon>
        <taxon>Pseudomonadati</taxon>
        <taxon>Pseudomonadota</taxon>
        <taxon>Alphaproteobacteria</taxon>
        <taxon>Hyphomicrobiales</taxon>
        <taxon>Hyphomicrobiaceae</taxon>
        <taxon>Methyloceanibacter</taxon>
    </lineage>
</organism>
<dbReference type="PIRSF" id="PIRSF037677">
    <property type="entry name" value="DNA_mis_repair_Msh6"/>
    <property type="match status" value="1"/>
</dbReference>
<accession>A0A1E3W5R9</accession>
<name>A0A1E3W5R9_9HYPH</name>
<evidence type="ECO:0000259" key="11">
    <source>
        <dbReference type="PROSITE" id="PS00486"/>
    </source>
</evidence>
<dbReference type="PANTHER" id="PTHR11361:SF34">
    <property type="entry name" value="DNA MISMATCH REPAIR PROTEIN MSH1, MITOCHONDRIAL"/>
    <property type="match status" value="1"/>
</dbReference>
<dbReference type="PANTHER" id="PTHR11361">
    <property type="entry name" value="DNA MISMATCH REPAIR PROTEIN MUTS FAMILY MEMBER"/>
    <property type="match status" value="1"/>
</dbReference>
<dbReference type="SMART" id="SM00534">
    <property type="entry name" value="MUTSac"/>
    <property type="match status" value="1"/>
</dbReference>
<dbReference type="SUPFAM" id="SSF52540">
    <property type="entry name" value="P-loop containing nucleoside triphosphate hydrolases"/>
    <property type="match status" value="1"/>
</dbReference>
<dbReference type="Gene3D" id="1.10.1420.10">
    <property type="match status" value="2"/>
</dbReference>
<proteinExistence type="inferred from homology"/>
<dbReference type="GO" id="GO:0005829">
    <property type="term" value="C:cytosol"/>
    <property type="evidence" value="ECO:0007669"/>
    <property type="project" value="TreeGrafter"/>
</dbReference>
<dbReference type="InterPro" id="IPR036187">
    <property type="entry name" value="DNA_mismatch_repair_MutS_sf"/>
</dbReference>
<evidence type="ECO:0000256" key="1">
    <source>
        <dbReference type="ARBA" id="ARBA00006271"/>
    </source>
</evidence>
<evidence type="ECO:0000313" key="13">
    <source>
        <dbReference type="Proteomes" id="UP000094501"/>
    </source>
</evidence>
<dbReference type="PROSITE" id="PS00486">
    <property type="entry name" value="DNA_MISMATCH_REPAIR_2"/>
    <property type="match status" value="1"/>
</dbReference>
<dbReference type="InterPro" id="IPR007695">
    <property type="entry name" value="DNA_mismatch_repair_MutS-lik_N"/>
</dbReference>
<dbReference type="InterPro" id="IPR036678">
    <property type="entry name" value="MutS_con_dom_sf"/>
</dbReference>
<dbReference type="HAMAP" id="MF_00096">
    <property type="entry name" value="MutS"/>
    <property type="match status" value="1"/>
</dbReference>
<evidence type="ECO:0000256" key="9">
    <source>
        <dbReference type="HAMAP-Rule" id="MF_00096"/>
    </source>
</evidence>
<dbReference type="Pfam" id="PF05192">
    <property type="entry name" value="MutS_III"/>
    <property type="match status" value="1"/>
</dbReference>
<dbReference type="Gene3D" id="6.10.140.430">
    <property type="match status" value="1"/>
</dbReference>
<comment type="function">
    <text evidence="8 9">This protein is involved in the repair of mismatches in DNA. It is possible that it carries out the mismatch recognition step. This protein has a weak ATPase activity.</text>
</comment>
<dbReference type="SMART" id="SM00533">
    <property type="entry name" value="MUTSd"/>
    <property type="match status" value="1"/>
</dbReference>
<evidence type="ECO:0000256" key="10">
    <source>
        <dbReference type="RuleBase" id="RU003756"/>
    </source>
</evidence>
<evidence type="ECO:0000313" key="12">
    <source>
        <dbReference type="EMBL" id="ODS01070.1"/>
    </source>
</evidence>
<dbReference type="Proteomes" id="UP000094501">
    <property type="component" value="Unassembled WGS sequence"/>
</dbReference>
<dbReference type="InterPro" id="IPR007861">
    <property type="entry name" value="DNA_mismatch_repair_MutS_clamp"/>
</dbReference>
<dbReference type="InterPro" id="IPR005748">
    <property type="entry name" value="DNA_mismatch_repair_MutS"/>
</dbReference>
<dbReference type="InterPro" id="IPR007696">
    <property type="entry name" value="DNA_mismatch_repair_MutS_core"/>
</dbReference>
<evidence type="ECO:0000256" key="7">
    <source>
        <dbReference type="ARBA" id="ARBA00023204"/>
    </source>
</evidence>
<evidence type="ECO:0000256" key="4">
    <source>
        <dbReference type="ARBA" id="ARBA00022763"/>
    </source>
</evidence>
<evidence type="ECO:0000256" key="5">
    <source>
        <dbReference type="ARBA" id="ARBA00022840"/>
    </source>
</evidence>
<sequence length="915" mass="97758">MGLQSETVMTVDDTTKSQLRAPEGVTPMMAQYLEIKAANADSLLFYRMGDFYEMFFEDASVASRALGIALTKRGKHLGEDIPMCGVPVHAADDYLQKLIALGHRVAVCEQTEDPAEAKKRGAKAVVRRDVVRLVTPGTLTEESLLDAAPTTSSRLCSGSRTETGAEPRFALASIDISTGELIAATCRLTDMPGELARIRPGEVLAGEDLASDEAIRNLVKEAGAALTPCPRAHFDSVRGERALKERLGVAALDAFGEFSRAELAALAGLLTYVELTQVGRAPLLRPPRKESADKLLLIDAATRVNLELVRSNQGTRAGSLLAAIDRTVTAAAARELASRLSSPLTDGPAVNARLDAVGYLADEPRLRQDLRDGLKAAPDLARALARLAFGRGTPRDLGAVQTAIGAAHALAARLLNAGEALGLPRELMAIAERLAQAPQAVAASLSAALADELPVNARDGGFVRPGFDTDLDELRALRDGSRKVIAGLQATYAEATGIKSLKVRHNSVLGYFVEVTALHAPTLTAAPHAETFIHRQTMANAVRFSTTELAELESRITSAAERALALELDIFARLTAEVMDAERSLSSASAALAELDAYAGLAELAVEQRYVRPRVDDSTVFAIEEGRHPMVEQTLRREQSADFIGNDCRLRGGGDDQNDAPSALVVTGPNMGGKSTFLRQNALIVVLAQAGAFVPAKSAHIGLVDRLFSRVGAADDLARGRSTFMVEMVETAAILNQATPRSFVVLDEIGRGTATFDGLSIAWAALEYLHEVNRSRVLFATHYHELTALADRLPRVANATVEVKEWREAIVFLYRVKMGAADRSYGIHVAKLAGLPAPVLDRAGAVLAELEKADGRPKPADLAGDLPLFQAAVSTRPDGSPSKLAEALRDYNPDGMTPKEALEALYRLKGLLDDA</sequence>
<dbReference type="NCBIfam" id="TIGR01070">
    <property type="entry name" value="mutS1"/>
    <property type="match status" value="1"/>
</dbReference>
<dbReference type="Pfam" id="PF05190">
    <property type="entry name" value="MutS_IV"/>
    <property type="match status" value="1"/>
</dbReference>
<keyword evidence="5 9" id="KW-0067">ATP-binding</keyword>
<dbReference type="InterPro" id="IPR027417">
    <property type="entry name" value="P-loop_NTPase"/>
</dbReference>
<keyword evidence="7 9" id="KW-0234">DNA repair</keyword>
<dbReference type="InterPro" id="IPR017261">
    <property type="entry name" value="DNA_mismatch_repair_MutS/MSH"/>
</dbReference>
<keyword evidence="4 9" id="KW-0227">DNA damage</keyword>
<dbReference type="GO" id="GO:0140664">
    <property type="term" value="F:ATP-dependent DNA damage sensor activity"/>
    <property type="evidence" value="ECO:0007669"/>
    <property type="project" value="InterPro"/>
</dbReference>
<protein>
    <recommendedName>
        <fullName evidence="2 9">DNA mismatch repair protein MutS</fullName>
    </recommendedName>
</protein>
<dbReference type="GO" id="GO:0003684">
    <property type="term" value="F:damaged DNA binding"/>
    <property type="evidence" value="ECO:0007669"/>
    <property type="project" value="UniProtKB-UniRule"/>
</dbReference>
<gene>
    <name evidence="9" type="primary">mutS</name>
    <name evidence="12" type="ORF">AUC68_11850</name>
</gene>
<comment type="similarity">
    <text evidence="1 9 10">Belongs to the DNA mismatch repair MutS family.</text>
</comment>
<dbReference type="InterPro" id="IPR016151">
    <property type="entry name" value="DNA_mismatch_repair_MutS_N"/>
</dbReference>
<dbReference type="AlphaFoldDB" id="A0A1E3W5R9"/>
<dbReference type="Gene3D" id="3.40.50.300">
    <property type="entry name" value="P-loop containing nucleotide triphosphate hydrolases"/>
    <property type="match status" value="1"/>
</dbReference>
<dbReference type="Pfam" id="PF00488">
    <property type="entry name" value="MutS_V"/>
    <property type="match status" value="1"/>
</dbReference>
<dbReference type="GO" id="GO:0006298">
    <property type="term" value="P:mismatch repair"/>
    <property type="evidence" value="ECO:0007669"/>
    <property type="project" value="UniProtKB-UniRule"/>
</dbReference>
<dbReference type="InterPro" id="IPR000432">
    <property type="entry name" value="DNA_mismatch_repair_MutS_C"/>
</dbReference>
<dbReference type="EMBL" id="LPWG01000002">
    <property type="protein sequence ID" value="ODS01070.1"/>
    <property type="molecule type" value="Genomic_DNA"/>
</dbReference>
<dbReference type="Gene3D" id="3.30.420.110">
    <property type="entry name" value="MutS, connector domain"/>
    <property type="match status" value="1"/>
</dbReference>
<feature type="binding site" evidence="9">
    <location>
        <begin position="668"/>
        <end position="675"/>
    </location>
    <ligand>
        <name>ATP</name>
        <dbReference type="ChEBI" id="CHEBI:30616"/>
    </ligand>
</feature>
<dbReference type="Pfam" id="PF01624">
    <property type="entry name" value="MutS_I"/>
    <property type="match status" value="1"/>
</dbReference>
<dbReference type="RefSeq" id="WP_069435915.1">
    <property type="nucleotide sequence ID" value="NZ_LPWG01000002.1"/>
</dbReference>
<feature type="domain" description="DNA mismatch repair proteins mutS family" evidence="11">
    <location>
        <begin position="742"/>
        <end position="758"/>
    </location>
</feature>
<comment type="caution">
    <text evidence="12">The sequence shown here is derived from an EMBL/GenBank/DDBJ whole genome shotgun (WGS) entry which is preliminary data.</text>
</comment>
<evidence type="ECO:0000256" key="2">
    <source>
        <dbReference type="ARBA" id="ARBA00021982"/>
    </source>
</evidence>
<dbReference type="GO" id="GO:0030983">
    <property type="term" value="F:mismatched DNA binding"/>
    <property type="evidence" value="ECO:0007669"/>
    <property type="project" value="InterPro"/>
</dbReference>
<evidence type="ECO:0000256" key="8">
    <source>
        <dbReference type="ARBA" id="ARBA00024647"/>
    </source>
</evidence>
<dbReference type="STRING" id="1774968.AUC68_11850"/>
<evidence type="ECO:0000256" key="3">
    <source>
        <dbReference type="ARBA" id="ARBA00022741"/>
    </source>
</evidence>
<dbReference type="NCBIfam" id="NF003810">
    <property type="entry name" value="PRK05399.1"/>
    <property type="match status" value="1"/>
</dbReference>
<dbReference type="InterPro" id="IPR045076">
    <property type="entry name" value="MutS"/>
</dbReference>
<dbReference type="SUPFAM" id="SSF55271">
    <property type="entry name" value="DNA repair protein MutS, domain I"/>
    <property type="match status" value="1"/>
</dbReference>
<dbReference type="CDD" id="cd03284">
    <property type="entry name" value="ABC_MutS1"/>
    <property type="match status" value="1"/>
</dbReference>
<dbReference type="Pfam" id="PF05188">
    <property type="entry name" value="MutS_II"/>
    <property type="match status" value="1"/>
</dbReference>
<keyword evidence="13" id="KW-1185">Reference proteome</keyword>
<dbReference type="InterPro" id="IPR007860">
    <property type="entry name" value="DNA_mmatch_repair_MutS_con_dom"/>
</dbReference>
<dbReference type="SUPFAM" id="SSF48334">
    <property type="entry name" value="DNA repair protein MutS, domain III"/>
    <property type="match status" value="1"/>
</dbReference>
<evidence type="ECO:0000256" key="6">
    <source>
        <dbReference type="ARBA" id="ARBA00023125"/>
    </source>
</evidence>
<reference evidence="12 13" key="1">
    <citation type="journal article" date="2016" name="Environ. Microbiol.">
        <title>New Methyloceanibacter diversity from North Sea sediments includes methanotroph containing solely the soluble methane monooxygenase.</title>
        <authorList>
            <person name="Vekeman B."/>
            <person name="Kerckhof F.M."/>
            <person name="Cremers G."/>
            <person name="de Vos P."/>
            <person name="Vandamme P."/>
            <person name="Boon N."/>
            <person name="Op den Camp H.J."/>
            <person name="Heylen K."/>
        </authorList>
    </citation>
    <scope>NUCLEOTIDE SEQUENCE [LARGE SCALE GENOMIC DNA]</scope>
    <source>
        <strain evidence="12 13">R-67174</strain>
    </source>
</reference>
<dbReference type="GO" id="GO:0005524">
    <property type="term" value="F:ATP binding"/>
    <property type="evidence" value="ECO:0007669"/>
    <property type="project" value="UniProtKB-UniRule"/>
</dbReference>
<dbReference type="Gene3D" id="3.40.1170.10">
    <property type="entry name" value="DNA repair protein MutS, domain I"/>
    <property type="match status" value="1"/>
</dbReference>
<dbReference type="FunFam" id="3.40.1170.10:FF:000001">
    <property type="entry name" value="DNA mismatch repair protein MutS"/>
    <property type="match status" value="1"/>
</dbReference>
<dbReference type="SUPFAM" id="SSF53150">
    <property type="entry name" value="DNA repair protein MutS, domain II"/>
    <property type="match status" value="1"/>
</dbReference>
<keyword evidence="6 9" id="KW-0238">DNA-binding</keyword>
<keyword evidence="3 9" id="KW-0547">Nucleotide-binding</keyword>